<name>A0A6J5RUZ2_9CAUD</name>
<reference evidence="1" key="1">
    <citation type="submission" date="2020-05" db="EMBL/GenBank/DDBJ databases">
        <authorList>
            <person name="Chiriac C."/>
            <person name="Salcher M."/>
            <person name="Ghai R."/>
            <person name="Kavagutti S V."/>
        </authorList>
    </citation>
    <scope>NUCLEOTIDE SEQUENCE</scope>
</reference>
<evidence type="ECO:0000313" key="2">
    <source>
        <dbReference type="EMBL" id="CAB4205302.1"/>
    </source>
</evidence>
<proteinExistence type="predicted"/>
<dbReference type="EMBL" id="LR797355">
    <property type="protein sequence ID" value="CAB4205302.1"/>
    <property type="molecule type" value="Genomic_DNA"/>
</dbReference>
<sequence>MTDQPGIPPPEFELRQLSVAAVLGLWDQLYPWVEQVRRKTRAPWRAEDVYVELKEHRAISYLPILNGNPVGLLVLVDQTDPITRHRKLAMWIAYSTHPAAVDLTLDRVEAMAKQAGFFSVSGMSPRKGWLRKLRARGYNLVAYHFEKRVT</sequence>
<protein>
    <submittedName>
        <fullName evidence="1">Uncharacterized protein</fullName>
    </submittedName>
</protein>
<evidence type="ECO:0000313" key="1">
    <source>
        <dbReference type="EMBL" id="CAB4196105.1"/>
    </source>
</evidence>
<organism evidence="1">
    <name type="scientific">uncultured Caudovirales phage</name>
    <dbReference type="NCBI Taxonomy" id="2100421"/>
    <lineage>
        <taxon>Viruses</taxon>
        <taxon>Duplodnaviria</taxon>
        <taxon>Heunggongvirae</taxon>
        <taxon>Uroviricota</taxon>
        <taxon>Caudoviricetes</taxon>
        <taxon>Peduoviridae</taxon>
        <taxon>Maltschvirus</taxon>
        <taxon>Maltschvirus maltsch</taxon>
    </lineage>
</organism>
<accession>A0A6J5RUZ2</accession>
<dbReference type="EMBL" id="LR797239">
    <property type="protein sequence ID" value="CAB4196105.1"/>
    <property type="molecule type" value="Genomic_DNA"/>
</dbReference>
<gene>
    <name evidence="1" type="ORF">UFOVP1287_52</name>
    <name evidence="2" type="ORF">UFOVP1408_61</name>
</gene>